<evidence type="ECO:0000259" key="4">
    <source>
        <dbReference type="Pfam" id="PF06722"/>
    </source>
</evidence>
<dbReference type="InterPro" id="IPR010610">
    <property type="entry name" value="EryCIII-like_C"/>
</dbReference>
<dbReference type="InterPro" id="IPR004276">
    <property type="entry name" value="GlycoTrans_28_N"/>
</dbReference>
<feature type="domain" description="Erythromycin biosynthesis protein CIII-like C-terminal" evidence="4">
    <location>
        <begin position="292"/>
        <end position="405"/>
    </location>
</feature>
<dbReference type="CDD" id="cd03784">
    <property type="entry name" value="GT1_Gtf-like"/>
    <property type="match status" value="1"/>
</dbReference>
<proteinExistence type="predicted"/>
<dbReference type="Pfam" id="PF03033">
    <property type="entry name" value="Glyco_transf_28"/>
    <property type="match status" value="1"/>
</dbReference>
<organism evidence="5 6">
    <name type="scientific">Allokutzneria multivorans</name>
    <dbReference type="NCBI Taxonomy" id="1142134"/>
    <lineage>
        <taxon>Bacteria</taxon>
        <taxon>Bacillati</taxon>
        <taxon>Actinomycetota</taxon>
        <taxon>Actinomycetes</taxon>
        <taxon>Pseudonocardiales</taxon>
        <taxon>Pseudonocardiaceae</taxon>
        <taxon>Allokutzneria</taxon>
    </lineage>
</organism>
<evidence type="ECO:0000256" key="2">
    <source>
        <dbReference type="ARBA" id="ARBA00023194"/>
    </source>
</evidence>
<accession>A0ABP7T9D9</accession>
<dbReference type="Pfam" id="PF06722">
    <property type="entry name" value="EryCIII-like_C"/>
    <property type="match status" value="1"/>
</dbReference>
<name>A0ABP7T9D9_9PSEU</name>
<evidence type="ECO:0000259" key="3">
    <source>
        <dbReference type="Pfam" id="PF03033"/>
    </source>
</evidence>
<dbReference type="PANTHER" id="PTHR48050:SF13">
    <property type="entry name" value="STEROL 3-BETA-GLUCOSYLTRANSFERASE UGT80A2"/>
    <property type="match status" value="1"/>
</dbReference>
<dbReference type="InterPro" id="IPR002213">
    <property type="entry name" value="UDP_glucos_trans"/>
</dbReference>
<sequence length="408" mass="43234">MKIVITAVGVRGDVAPFTGLGRRLAEVGHQVAVATAQAHEPLVRAAGLDFLHLRGADSSHTAWEETGAGAVLSGARQYVEMMRELCEGVLTVAEGAELLLLHHLTIPQGYAVGTALGIPTMALELFPTAMAPTGDFPPAEASLPNLGRWANRHLDGVLRTLTAPTVRFFSDFQARLGLPAVGLNPMLRAMHQENYPVHHGFSRHVVPRPSDWRPGLEISGYWWPAVREDWTPSPELADFLASGPPPVFVSFGSMASSDGERLSEITAAALRKAGVRGIVQSGWAGLAVADNDDVLTIGEAPHEWLFPQMAAVVHHGGAGTTGAALRAGVPAVPTPLTADQPFWAARLKKLGVSPGSVPLRKLDADRLGELIHRAVHEPSLSAVADAVGEQVRSEDGAGQIVKAVELLD</sequence>
<dbReference type="SUPFAM" id="SSF53756">
    <property type="entry name" value="UDP-Glycosyltransferase/glycogen phosphorylase"/>
    <property type="match status" value="1"/>
</dbReference>
<dbReference type="Gene3D" id="3.40.50.2000">
    <property type="entry name" value="Glycogen Phosphorylase B"/>
    <property type="match status" value="2"/>
</dbReference>
<dbReference type="PANTHER" id="PTHR48050">
    <property type="entry name" value="STEROL 3-BETA-GLUCOSYLTRANSFERASE"/>
    <property type="match status" value="1"/>
</dbReference>
<evidence type="ECO:0000256" key="1">
    <source>
        <dbReference type="ARBA" id="ARBA00004660"/>
    </source>
</evidence>
<dbReference type="InterPro" id="IPR050426">
    <property type="entry name" value="Glycosyltransferase_28"/>
</dbReference>
<reference evidence="6" key="1">
    <citation type="journal article" date="2019" name="Int. J. Syst. Evol. Microbiol.">
        <title>The Global Catalogue of Microorganisms (GCM) 10K type strain sequencing project: providing services to taxonomists for standard genome sequencing and annotation.</title>
        <authorList>
            <consortium name="The Broad Institute Genomics Platform"/>
            <consortium name="The Broad Institute Genome Sequencing Center for Infectious Disease"/>
            <person name="Wu L."/>
            <person name="Ma J."/>
        </authorList>
    </citation>
    <scope>NUCLEOTIDE SEQUENCE [LARGE SCALE GENOMIC DNA]</scope>
    <source>
        <strain evidence="6">JCM 17342</strain>
    </source>
</reference>
<comment type="pathway">
    <text evidence="1">Antibiotic biosynthesis; vancomycin biosynthesis.</text>
</comment>
<protein>
    <submittedName>
        <fullName evidence="5">Glycosyltransferase</fullName>
    </submittedName>
</protein>
<gene>
    <name evidence="5" type="ORF">GCM10022247_54090</name>
</gene>
<evidence type="ECO:0000313" key="6">
    <source>
        <dbReference type="Proteomes" id="UP001501747"/>
    </source>
</evidence>
<dbReference type="Proteomes" id="UP001501747">
    <property type="component" value="Unassembled WGS sequence"/>
</dbReference>
<comment type="caution">
    <text evidence="5">The sequence shown here is derived from an EMBL/GenBank/DDBJ whole genome shotgun (WGS) entry which is preliminary data.</text>
</comment>
<dbReference type="RefSeq" id="WP_344880368.1">
    <property type="nucleotide sequence ID" value="NZ_BAABAL010000018.1"/>
</dbReference>
<feature type="domain" description="Glycosyltransferase family 28 N-terminal" evidence="3">
    <location>
        <begin position="3"/>
        <end position="56"/>
    </location>
</feature>
<evidence type="ECO:0000313" key="5">
    <source>
        <dbReference type="EMBL" id="GAA4022990.1"/>
    </source>
</evidence>
<keyword evidence="6" id="KW-1185">Reference proteome</keyword>
<keyword evidence="2" id="KW-0045">Antibiotic biosynthesis</keyword>
<dbReference type="EMBL" id="BAABAL010000018">
    <property type="protein sequence ID" value="GAA4022990.1"/>
    <property type="molecule type" value="Genomic_DNA"/>
</dbReference>